<proteinExistence type="predicted"/>
<sequence>MSARRSLFWNVYMDNIGYQRDGEWQFNVFSAMRYEVSPPTVKLVERILKCSEKTKIYNKTAPSEKYQKLVNSKSKSLVGRLIHRYCDVCSTTNKTLKLDEKKELQKILGAYPVLTSFMPLTNTFDLHVLPLHAGFKNTFWKSMTCSNINTNKDSLVCKIDKCLDQVWRTERGQCKFPHLLKLAVLEEEQLISTIFVNQLTFYVECYLTLYAGYEIVNMWNDTEVVYNPRFEKVFYVTRYIVLFDYTKNIYNDDEEMLLQFIHYAKLIRSLSAIRARMATKDLQRFPDLRSINSLDFEDLENMYLIHNYFRPPAINTLNGTKQQLLPVCAYLSTIISNKVKNLPEVELLCAYALKYDDAADVKTTELNSCLDILKYSNQRESHCSGTFTHVFRLLSLIIINHICMIEII</sequence>
<keyword evidence="2" id="KW-1185">Reference proteome</keyword>
<comment type="caution">
    <text evidence="1">The sequence shown here is derived from an EMBL/GenBank/DDBJ whole genome shotgun (WGS) entry which is preliminary data.</text>
</comment>
<dbReference type="Proteomes" id="UP001233172">
    <property type="component" value="Unassembled WGS sequence"/>
</dbReference>
<evidence type="ECO:0000313" key="1">
    <source>
        <dbReference type="EMBL" id="KAK0068658.1"/>
    </source>
</evidence>
<reference evidence="1" key="2">
    <citation type="submission" date="2023-04" db="EMBL/GenBank/DDBJ databases">
        <authorList>
            <person name="Bu L."/>
            <person name="Lu L."/>
            <person name="Laidemitt M.R."/>
            <person name="Zhang S.M."/>
            <person name="Mutuku M."/>
            <person name="Mkoji G."/>
            <person name="Steinauer M."/>
            <person name="Loker E.S."/>
        </authorList>
    </citation>
    <scope>NUCLEOTIDE SEQUENCE</scope>
    <source>
        <strain evidence="1">KasaAsao</strain>
        <tissue evidence="1">Whole Snail</tissue>
    </source>
</reference>
<name>A0AAD8FLT2_BIOPF</name>
<dbReference type="EMBL" id="JASAOG010000004">
    <property type="protein sequence ID" value="KAK0068658.1"/>
    <property type="molecule type" value="Genomic_DNA"/>
</dbReference>
<protein>
    <submittedName>
        <fullName evidence="1">Uncharacterized protein</fullName>
    </submittedName>
</protein>
<accession>A0AAD8FLT2</accession>
<gene>
    <name evidence="1" type="ORF">Bpfe_001621</name>
</gene>
<organism evidence="1 2">
    <name type="scientific">Biomphalaria pfeifferi</name>
    <name type="common">Bloodfluke planorb</name>
    <name type="synonym">Freshwater snail</name>
    <dbReference type="NCBI Taxonomy" id="112525"/>
    <lineage>
        <taxon>Eukaryota</taxon>
        <taxon>Metazoa</taxon>
        <taxon>Spiralia</taxon>
        <taxon>Lophotrochozoa</taxon>
        <taxon>Mollusca</taxon>
        <taxon>Gastropoda</taxon>
        <taxon>Heterobranchia</taxon>
        <taxon>Euthyneura</taxon>
        <taxon>Panpulmonata</taxon>
        <taxon>Hygrophila</taxon>
        <taxon>Lymnaeoidea</taxon>
        <taxon>Planorbidae</taxon>
        <taxon>Biomphalaria</taxon>
    </lineage>
</organism>
<reference evidence="1" key="1">
    <citation type="journal article" date="2023" name="PLoS Negl. Trop. Dis.">
        <title>A genome sequence for Biomphalaria pfeifferi, the major vector snail for the human-infecting parasite Schistosoma mansoni.</title>
        <authorList>
            <person name="Bu L."/>
            <person name="Lu L."/>
            <person name="Laidemitt M.R."/>
            <person name="Zhang S.M."/>
            <person name="Mutuku M."/>
            <person name="Mkoji G."/>
            <person name="Steinauer M."/>
            <person name="Loker E.S."/>
        </authorList>
    </citation>
    <scope>NUCLEOTIDE SEQUENCE</scope>
    <source>
        <strain evidence="1">KasaAsao</strain>
    </source>
</reference>
<dbReference type="AlphaFoldDB" id="A0AAD8FLT2"/>
<evidence type="ECO:0000313" key="2">
    <source>
        <dbReference type="Proteomes" id="UP001233172"/>
    </source>
</evidence>